<organism evidence="2 3">
    <name type="scientific">Ascobolus immersus RN42</name>
    <dbReference type="NCBI Taxonomy" id="1160509"/>
    <lineage>
        <taxon>Eukaryota</taxon>
        <taxon>Fungi</taxon>
        <taxon>Dikarya</taxon>
        <taxon>Ascomycota</taxon>
        <taxon>Pezizomycotina</taxon>
        <taxon>Pezizomycetes</taxon>
        <taxon>Pezizales</taxon>
        <taxon>Ascobolaceae</taxon>
        <taxon>Ascobolus</taxon>
    </lineage>
</organism>
<dbReference type="AlphaFoldDB" id="A0A3N4IUJ4"/>
<gene>
    <name evidence="2" type="ORF">BJ508DRAFT_300306</name>
</gene>
<sequence length="152" mass="17295">MPRRTASVVHELQQAFELFHYRTFADNRGVRVPFKYNAQSRQEDPLRPQTVICLRNLRRFTYLSTCNTTCNDELRDAIRTSFDHSQLALAMLPESRSYHTHNGDDVSTRGEKVSPDGSATMPRAFALTVVPPSGRERGRSKLAYESYANTAV</sequence>
<reference evidence="2 3" key="1">
    <citation type="journal article" date="2018" name="Nat. Ecol. Evol.">
        <title>Pezizomycetes genomes reveal the molecular basis of ectomycorrhizal truffle lifestyle.</title>
        <authorList>
            <person name="Murat C."/>
            <person name="Payen T."/>
            <person name="Noel B."/>
            <person name="Kuo A."/>
            <person name="Morin E."/>
            <person name="Chen J."/>
            <person name="Kohler A."/>
            <person name="Krizsan K."/>
            <person name="Balestrini R."/>
            <person name="Da Silva C."/>
            <person name="Montanini B."/>
            <person name="Hainaut M."/>
            <person name="Levati E."/>
            <person name="Barry K.W."/>
            <person name="Belfiori B."/>
            <person name="Cichocki N."/>
            <person name="Clum A."/>
            <person name="Dockter R.B."/>
            <person name="Fauchery L."/>
            <person name="Guy J."/>
            <person name="Iotti M."/>
            <person name="Le Tacon F."/>
            <person name="Lindquist E.A."/>
            <person name="Lipzen A."/>
            <person name="Malagnac F."/>
            <person name="Mello A."/>
            <person name="Molinier V."/>
            <person name="Miyauchi S."/>
            <person name="Poulain J."/>
            <person name="Riccioni C."/>
            <person name="Rubini A."/>
            <person name="Sitrit Y."/>
            <person name="Splivallo R."/>
            <person name="Traeger S."/>
            <person name="Wang M."/>
            <person name="Zifcakova L."/>
            <person name="Wipf D."/>
            <person name="Zambonelli A."/>
            <person name="Paolocci F."/>
            <person name="Nowrousian M."/>
            <person name="Ottonello S."/>
            <person name="Baldrian P."/>
            <person name="Spatafora J.W."/>
            <person name="Henrissat B."/>
            <person name="Nagy L.G."/>
            <person name="Aury J.M."/>
            <person name="Wincker P."/>
            <person name="Grigoriev I.V."/>
            <person name="Bonfante P."/>
            <person name="Martin F.M."/>
        </authorList>
    </citation>
    <scope>NUCLEOTIDE SEQUENCE [LARGE SCALE GENOMIC DNA]</scope>
    <source>
        <strain evidence="2 3">RN42</strain>
    </source>
</reference>
<evidence type="ECO:0000313" key="3">
    <source>
        <dbReference type="Proteomes" id="UP000275078"/>
    </source>
</evidence>
<accession>A0A3N4IUJ4</accession>
<evidence type="ECO:0000256" key="1">
    <source>
        <dbReference type="SAM" id="MobiDB-lite"/>
    </source>
</evidence>
<dbReference type="EMBL" id="ML119645">
    <property type="protein sequence ID" value="RPA87931.1"/>
    <property type="molecule type" value="Genomic_DNA"/>
</dbReference>
<proteinExistence type="predicted"/>
<evidence type="ECO:0000313" key="2">
    <source>
        <dbReference type="EMBL" id="RPA87931.1"/>
    </source>
</evidence>
<keyword evidence="3" id="KW-1185">Reference proteome</keyword>
<dbReference type="Proteomes" id="UP000275078">
    <property type="component" value="Unassembled WGS sequence"/>
</dbReference>
<protein>
    <submittedName>
        <fullName evidence="2">Uncharacterized protein</fullName>
    </submittedName>
</protein>
<feature type="region of interest" description="Disordered" evidence="1">
    <location>
        <begin position="98"/>
        <end position="118"/>
    </location>
</feature>
<feature type="compositionally biased region" description="Basic and acidic residues" evidence="1">
    <location>
        <begin position="101"/>
        <end position="114"/>
    </location>
</feature>
<name>A0A3N4IUJ4_ASCIM</name>